<sequence length="74" mass="7847">MGLLEGHPLADGAEVVSEMERACGGLDSGEHTGSVSRHAHHSLRSREAVRNGPETERRSGTDRIQMGTDPSPAV</sequence>
<reference evidence="2" key="2">
    <citation type="submission" date="2024-07" db="EMBL/GenBank/DDBJ databases">
        <title>Streptomyces haneummycinica sp. nov., a new antibiotic-producing actinobacterium isolated from marine sediment.</title>
        <authorList>
            <person name="Uemura M."/>
            <person name="Hamada M."/>
            <person name="Hirano S."/>
            <person name="Kobayashi K."/>
            <person name="Ohshiro T."/>
            <person name="Kobayashi T."/>
            <person name="Terahara T."/>
        </authorList>
    </citation>
    <scope>NUCLEOTIDE SEQUENCE</scope>
    <source>
        <strain evidence="2">KM77-8</strain>
    </source>
</reference>
<accession>A0AAT9HBL2</accession>
<reference evidence="2" key="1">
    <citation type="submission" date="2024-06" db="EMBL/GenBank/DDBJ databases">
        <authorList>
            <consortium name="consrtm"/>
            <person name="Uemura M."/>
            <person name="Terahara T."/>
        </authorList>
    </citation>
    <scope>NUCLEOTIDE SEQUENCE</scope>
    <source>
        <strain evidence="2">KM77-8</strain>
    </source>
</reference>
<evidence type="ECO:0000313" key="2">
    <source>
        <dbReference type="EMBL" id="BFO14698.1"/>
    </source>
</evidence>
<proteinExistence type="predicted"/>
<name>A0AAT9HBL2_9ACTN</name>
<dbReference type="EMBL" id="AP035768">
    <property type="protein sequence ID" value="BFO14698.1"/>
    <property type="molecule type" value="Genomic_DNA"/>
</dbReference>
<feature type="compositionally biased region" description="Basic and acidic residues" evidence="1">
    <location>
        <begin position="44"/>
        <end position="61"/>
    </location>
</feature>
<dbReference type="AlphaFoldDB" id="A0AAT9HBL2"/>
<protein>
    <submittedName>
        <fullName evidence="2">Uncharacterized protein</fullName>
    </submittedName>
</protein>
<organism evidence="2">
    <name type="scientific">Streptomyces haneummycinicus</name>
    <dbReference type="NCBI Taxonomy" id="3074435"/>
    <lineage>
        <taxon>Bacteria</taxon>
        <taxon>Bacillati</taxon>
        <taxon>Actinomycetota</taxon>
        <taxon>Actinomycetes</taxon>
        <taxon>Kitasatosporales</taxon>
        <taxon>Streptomycetaceae</taxon>
        <taxon>Streptomyces</taxon>
    </lineage>
</organism>
<gene>
    <name evidence="2" type="ORF">SHKM778_10860</name>
</gene>
<feature type="region of interest" description="Disordered" evidence="1">
    <location>
        <begin position="20"/>
        <end position="74"/>
    </location>
</feature>
<evidence type="ECO:0000256" key="1">
    <source>
        <dbReference type="SAM" id="MobiDB-lite"/>
    </source>
</evidence>